<proteinExistence type="predicted"/>
<gene>
    <name evidence="2" type="ORF">LMG29542_05303</name>
</gene>
<keyword evidence="3" id="KW-1185">Reference proteome</keyword>
<organism evidence="2 3">
    <name type="scientific">Paraburkholderia humisilvae</name>
    <dbReference type="NCBI Taxonomy" id="627669"/>
    <lineage>
        <taxon>Bacteria</taxon>
        <taxon>Pseudomonadati</taxon>
        <taxon>Pseudomonadota</taxon>
        <taxon>Betaproteobacteria</taxon>
        <taxon>Burkholderiales</taxon>
        <taxon>Burkholderiaceae</taxon>
        <taxon>Paraburkholderia</taxon>
    </lineage>
</organism>
<reference evidence="2 3" key="1">
    <citation type="submission" date="2020-04" db="EMBL/GenBank/DDBJ databases">
        <authorList>
            <person name="De Canck E."/>
        </authorList>
    </citation>
    <scope>NUCLEOTIDE SEQUENCE [LARGE SCALE GENOMIC DNA]</scope>
    <source>
        <strain evidence="2 3">LMG 29542</strain>
    </source>
</reference>
<feature type="transmembrane region" description="Helical" evidence="1">
    <location>
        <begin position="6"/>
        <end position="26"/>
    </location>
</feature>
<name>A0A6J5EKB9_9BURK</name>
<dbReference type="EMBL" id="CADIKH010000029">
    <property type="protein sequence ID" value="CAB3766167.1"/>
    <property type="molecule type" value="Genomic_DNA"/>
</dbReference>
<evidence type="ECO:0000256" key="1">
    <source>
        <dbReference type="SAM" id="Phobius"/>
    </source>
</evidence>
<evidence type="ECO:0000313" key="3">
    <source>
        <dbReference type="Proteomes" id="UP000494363"/>
    </source>
</evidence>
<keyword evidence="1" id="KW-1133">Transmembrane helix</keyword>
<evidence type="ECO:0000313" key="2">
    <source>
        <dbReference type="EMBL" id="CAB3766167.1"/>
    </source>
</evidence>
<protein>
    <submittedName>
        <fullName evidence="2">Uncharacterized protein</fullName>
    </submittedName>
</protein>
<accession>A0A6J5EKB9</accession>
<sequence length="62" mass="6713">MHVASTPLLNVAGVTIAMAFSTPFFVRVRSLLQLAPALPAGARSVHPWYRANRSAPHPIAYD</sequence>
<dbReference type="AlphaFoldDB" id="A0A6J5EKB9"/>
<keyword evidence="1" id="KW-0472">Membrane</keyword>
<keyword evidence="1" id="KW-0812">Transmembrane</keyword>
<dbReference type="Proteomes" id="UP000494363">
    <property type="component" value="Unassembled WGS sequence"/>
</dbReference>